<dbReference type="Gene3D" id="3.90.550.10">
    <property type="entry name" value="Spore Coat Polysaccharide Biosynthesis Protein SpsA, Chain A"/>
    <property type="match status" value="1"/>
</dbReference>
<evidence type="ECO:0000313" key="3">
    <source>
        <dbReference type="EMBL" id="MDQ0154195.1"/>
    </source>
</evidence>
<comment type="similarity">
    <text evidence="1">Belongs to the glycosyltransferase 2 family.</text>
</comment>
<dbReference type="GO" id="GO:0016757">
    <property type="term" value="F:glycosyltransferase activity"/>
    <property type="evidence" value="ECO:0007669"/>
    <property type="project" value="UniProtKB-KW"/>
</dbReference>
<dbReference type="EMBL" id="JAUSTU010000002">
    <property type="protein sequence ID" value="MDQ0154195.1"/>
    <property type="molecule type" value="Genomic_DNA"/>
</dbReference>
<comment type="caution">
    <text evidence="3">The sequence shown here is derived from an EMBL/GenBank/DDBJ whole genome shotgun (WGS) entry which is preliminary data.</text>
</comment>
<evidence type="ECO:0000313" key="4">
    <source>
        <dbReference type="Proteomes" id="UP001231362"/>
    </source>
</evidence>
<dbReference type="PANTHER" id="PTHR22916:SF3">
    <property type="entry name" value="UDP-GLCNAC:BETAGAL BETA-1,3-N-ACETYLGLUCOSAMINYLTRANSFERASE-LIKE PROTEIN 1"/>
    <property type="match status" value="1"/>
</dbReference>
<protein>
    <submittedName>
        <fullName evidence="3">Teichuronic acid biosynthesis glycosyltransferase TuaG</fullName>
        <ecNumber evidence="3">2.4.-.-</ecNumber>
    </submittedName>
</protein>
<keyword evidence="4" id="KW-1185">Reference proteome</keyword>
<evidence type="ECO:0000259" key="2">
    <source>
        <dbReference type="Pfam" id="PF00535"/>
    </source>
</evidence>
<dbReference type="InterPro" id="IPR001173">
    <property type="entry name" value="Glyco_trans_2-like"/>
</dbReference>
<accession>A0ABT9UZS1</accession>
<keyword evidence="3" id="KW-0808">Transferase</keyword>
<dbReference type="Pfam" id="PF00535">
    <property type="entry name" value="Glycos_transf_2"/>
    <property type="match status" value="1"/>
</dbReference>
<dbReference type="InterPro" id="IPR029044">
    <property type="entry name" value="Nucleotide-diphossugar_trans"/>
</dbReference>
<dbReference type="PANTHER" id="PTHR22916">
    <property type="entry name" value="GLYCOSYLTRANSFERASE"/>
    <property type="match status" value="1"/>
</dbReference>
<proteinExistence type="inferred from homology"/>
<keyword evidence="3" id="KW-0328">Glycosyltransferase</keyword>
<dbReference type="Proteomes" id="UP001231362">
    <property type="component" value="Unassembled WGS sequence"/>
</dbReference>
<feature type="domain" description="Glycosyltransferase 2-like" evidence="2">
    <location>
        <begin position="8"/>
        <end position="135"/>
    </location>
</feature>
<dbReference type="EC" id="2.4.-.-" evidence="3"/>
<name>A0ABT9UZS1_9BACL</name>
<dbReference type="SUPFAM" id="SSF53448">
    <property type="entry name" value="Nucleotide-diphospho-sugar transferases"/>
    <property type="match status" value="1"/>
</dbReference>
<organism evidence="3 4">
    <name type="scientific">Anoxybacillus andreesenii</name>
    <dbReference type="NCBI Taxonomy" id="1325932"/>
    <lineage>
        <taxon>Bacteria</taxon>
        <taxon>Bacillati</taxon>
        <taxon>Bacillota</taxon>
        <taxon>Bacilli</taxon>
        <taxon>Bacillales</taxon>
        <taxon>Anoxybacillaceae</taxon>
        <taxon>Anoxybacillus</taxon>
    </lineage>
</organism>
<sequence>MENQDLVSIITPAYNCGQYISETIDSVVAQTYFNWEMIIVNDKSTDNTEEVIRKYIKKDSRIKLINLNENSGAAFARNKALEKANGRFIAFLDSDDKWKKDKLSKQIDFMLSNNFGFTFTSYEYIKDEKNNKDKIFCVPQSLNYSQALKNTIIGCLTVVIDKNIIGDFRMPLVRRGQDNLTWLMILKKGHIAYGLNESLAEYRRVSGSLSNNKFKALKRQWSNYRNVIKLPLIKCIYYYLFYVLNNVKKYYFS</sequence>
<evidence type="ECO:0000256" key="1">
    <source>
        <dbReference type="ARBA" id="ARBA00006739"/>
    </source>
</evidence>
<dbReference type="CDD" id="cd00761">
    <property type="entry name" value="Glyco_tranf_GTA_type"/>
    <property type="match status" value="1"/>
</dbReference>
<reference evidence="3 4" key="1">
    <citation type="submission" date="2023-07" db="EMBL/GenBank/DDBJ databases">
        <title>Genomic Encyclopedia of Type Strains, Phase IV (KMG-IV): sequencing the most valuable type-strain genomes for metagenomic binning, comparative biology and taxonomic classification.</title>
        <authorList>
            <person name="Goeker M."/>
        </authorList>
    </citation>
    <scope>NUCLEOTIDE SEQUENCE [LARGE SCALE GENOMIC DNA]</scope>
    <source>
        <strain evidence="3 4">DSM 23948</strain>
    </source>
</reference>
<dbReference type="RefSeq" id="WP_307148812.1">
    <property type="nucleotide sequence ID" value="NZ_JAUSTU010000002.1"/>
</dbReference>
<gene>
    <name evidence="3" type="ORF">J2S07_000499</name>
</gene>